<gene>
    <name evidence="1" type="ORF">CCMSSC00406_0003591</name>
</gene>
<proteinExistence type="predicted"/>
<dbReference type="Proteomes" id="UP000824881">
    <property type="component" value="Unassembled WGS sequence"/>
</dbReference>
<protein>
    <submittedName>
        <fullName evidence="1">Uncharacterized protein</fullName>
    </submittedName>
</protein>
<evidence type="ECO:0000313" key="1">
    <source>
        <dbReference type="EMBL" id="KAG9217720.1"/>
    </source>
</evidence>
<name>A0ACB7IIE5_PLECO</name>
<accession>A0ACB7IIE5</accession>
<reference evidence="1 2" key="1">
    <citation type="journal article" date="2021" name="Appl. Environ. Microbiol.">
        <title>Genetic linkage and physical mapping for an oyster mushroom Pleurotus cornucopiae and QTL analysis for the trait cap color.</title>
        <authorList>
            <person name="Zhang Y."/>
            <person name="Gao W."/>
            <person name="Sonnenberg A."/>
            <person name="Chen Q."/>
            <person name="Zhang J."/>
            <person name="Huang C."/>
        </authorList>
    </citation>
    <scope>NUCLEOTIDE SEQUENCE [LARGE SCALE GENOMIC DNA]</scope>
    <source>
        <strain evidence="1">CCMSSC00406</strain>
    </source>
</reference>
<organism evidence="1 2">
    <name type="scientific">Pleurotus cornucopiae</name>
    <name type="common">Cornucopia mushroom</name>
    <dbReference type="NCBI Taxonomy" id="5321"/>
    <lineage>
        <taxon>Eukaryota</taxon>
        <taxon>Fungi</taxon>
        <taxon>Dikarya</taxon>
        <taxon>Basidiomycota</taxon>
        <taxon>Agaricomycotina</taxon>
        <taxon>Agaricomycetes</taxon>
        <taxon>Agaricomycetidae</taxon>
        <taxon>Agaricales</taxon>
        <taxon>Pleurotineae</taxon>
        <taxon>Pleurotaceae</taxon>
        <taxon>Pleurotus</taxon>
    </lineage>
</organism>
<sequence>MLPHNAIHVQRLEIRGDIPTRTPPFNQLQEKLPIAIHAYRNLRAAVFTPASYCPNTFTEALIKLQGLPYLEEVEVNASCADEQRAPLLAGIPRLTKLTLRDPPRAILQLLPEWLRLLKESLLCFHLKGNCGSITPGVLRSLISYLQGIESFSLGLSYSLADADVFHFLDLLPSLTHVQLQYYLQFNTPKSVPPFPRLRSLSVKHPILETRQDVDRLCVWIRRIISSSKLESLHLISDASPFACGASVSFDGLGEHISKRHGPTIRHLNLGSAFLGLPSLRQLCQCCPKLELLRIAVSLDTLVRQQQ</sequence>
<keyword evidence="2" id="KW-1185">Reference proteome</keyword>
<dbReference type="EMBL" id="WQMT02000011">
    <property type="protein sequence ID" value="KAG9217720.1"/>
    <property type="molecule type" value="Genomic_DNA"/>
</dbReference>
<comment type="caution">
    <text evidence="1">The sequence shown here is derived from an EMBL/GenBank/DDBJ whole genome shotgun (WGS) entry which is preliminary data.</text>
</comment>
<evidence type="ECO:0000313" key="2">
    <source>
        <dbReference type="Proteomes" id="UP000824881"/>
    </source>
</evidence>